<name>A0ABD3WT39_SINWO</name>
<sequence length="179" mass="20229">MVSLVNFVVLLVVLFSLAEGMALHKSVTLHCNSDDGGIESVRSRLRTRDDASDRRTIWLHKGEKLNIGFSLPKEAIVDVKDVRYSNDGGQDRIKLNLDNQELGVFWTNSLNGTGNAWNTFWSSGPIGEMVRVDAGKHMLSLKVEEADEYGVEIDYIRFEVYGSISQELQQEDFICKHHK</sequence>
<dbReference type="AlphaFoldDB" id="A0ABD3WT39"/>
<protein>
    <submittedName>
        <fullName evidence="2">Uncharacterized protein</fullName>
    </submittedName>
</protein>
<evidence type="ECO:0000256" key="1">
    <source>
        <dbReference type="SAM" id="SignalP"/>
    </source>
</evidence>
<keyword evidence="1" id="KW-0732">Signal</keyword>
<accession>A0ABD3WT39</accession>
<keyword evidence="3" id="KW-1185">Reference proteome</keyword>
<dbReference type="Proteomes" id="UP001634394">
    <property type="component" value="Unassembled WGS sequence"/>
</dbReference>
<evidence type="ECO:0000313" key="2">
    <source>
        <dbReference type="EMBL" id="KAL3877145.1"/>
    </source>
</evidence>
<proteinExistence type="predicted"/>
<feature type="chain" id="PRO_5044837970" evidence="1">
    <location>
        <begin position="21"/>
        <end position="179"/>
    </location>
</feature>
<dbReference type="EMBL" id="JBJQND010000005">
    <property type="protein sequence ID" value="KAL3877145.1"/>
    <property type="molecule type" value="Genomic_DNA"/>
</dbReference>
<evidence type="ECO:0000313" key="3">
    <source>
        <dbReference type="Proteomes" id="UP001634394"/>
    </source>
</evidence>
<gene>
    <name evidence="2" type="ORF">ACJMK2_034894</name>
</gene>
<dbReference type="Gene3D" id="2.60.120.260">
    <property type="entry name" value="Galactose-binding domain-like"/>
    <property type="match status" value="1"/>
</dbReference>
<reference evidence="2 3" key="1">
    <citation type="submission" date="2024-11" db="EMBL/GenBank/DDBJ databases">
        <title>Chromosome-level genome assembly of the freshwater bivalve Anodonta woodiana.</title>
        <authorList>
            <person name="Chen X."/>
        </authorList>
    </citation>
    <scope>NUCLEOTIDE SEQUENCE [LARGE SCALE GENOMIC DNA]</scope>
    <source>
        <strain evidence="2">MN2024</strain>
        <tissue evidence="2">Gills</tissue>
    </source>
</reference>
<organism evidence="2 3">
    <name type="scientific">Sinanodonta woodiana</name>
    <name type="common">Chinese pond mussel</name>
    <name type="synonym">Anodonta woodiana</name>
    <dbReference type="NCBI Taxonomy" id="1069815"/>
    <lineage>
        <taxon>Eukaryota</taxon>
        <taxon>Metazoa</taxon>
        <taxon>Spiralia</taxon>
        <taxon>Lophotrochozoa</taxon>
        <taxon>Mollusca</taxon>
        <taxon>Bivalvia</taxon>
        <taxon>Autobranchia</taxon>
        <taxon>Heteroconchia</taxon>
        <taxon>Palaeoheterodonta</taxon>
        <taxon>Unionida</taxon>
        <taxon>Unionoidea</taxon>
        <taxon>Unionidae</taxon>
        <taxon>Unioninae</taxon>
        <taxon>Sinanodonta</taxon>
    </lineage>
</organism>
<feature type="signal peptide" evidence="1">
    <location>
        <begin position="1"/>
        <end position="20"/>
    </location>
</feature>
<comment type="caution">
    <text evidence="2">The sequence shown here is derived from an EMBL/GenBank/DDBJ whole genome shotgun (WGS) entry which is preliminary data.</text>
</comment>